<dbReference type="PANTHER" id="PTHR12286:SF5">
    <property type="entry name" value="SACCHAROPINE DEHYDROGENASE-LIKE OXIDOREDUCTASE"/>
    <property type="match status" value="1"/>
</dbReference>
<reference evidence="2 3" key="1">
    <citation type="submission" date="2019-01" db="EMBL/GenBank/DDBJ databases">
        <title>Lujinxingia litoralis gen. nov., sp. nov. and Lujinxingia sediminis gen. nov., sp. nov., new members in the order Bradymonadales, isolated from coastal sediment.</title>
        <authorList>
            <person name="Li C.-M."/>
        </authorList>
    </citation>
    <scope>NUCLEOTIDE SEQUENCE [LARGE SCALE GENOMIC DNA]</scope>
    <source>
        <strain evidence="2 3">SEH01</strain>
    </source>
</reference>
<organism evidence="2 3">
    <name type="scientific">Lujinxingia sediminis</name>
    <dbReference type="NCBI Taxonomy" id="2480984"/>
    <lineage>
        <taxon>Bacteria</taxon>
        <taxon>Deltaproteobacteria</taxon>
        <taxon>Bradymonadales</taxon>
        <taxon>Lujinxingiaceae</taxon>
        <taxon>Lujinxingia</taxon>
    </lineage>
</organism>
<dbReference type="Pfam" id="PF03435">
    <property type="entry name" value="Sacchrp_dh_NADP"/>
    <property type="match status" value="1"/>
</dbReference>
<accession>A0ABY0CTB0</accession>
<dbReference type="Gene3D" id="3.40.50.720">
    <property type="entry name" value="NAD(P)-binding Rossmann-like Domain"/>
    <property type="match status" value="1"/>
</dbReference>
<dbReference type="InterPro" id="IPR005097">
    <property type="entry name" value="Sacchrp_dh_NADP-bd"/>
</dbReference>
<gene>
    <name evidence="2" type="ORF">EA187_09835</name>
</gene>
<feature type="domain" description="Saccharopine dehydrogenase NADP binding" evidence="1">
    <location>
        <begin position="10"/>
        <end position="140"/>
    </location>
</feature>
<dbReference type="RefSeq" id="WP_127780153.1">
    <property type="nucleotide sequence ID" value="NZ_SADD01000004.1"/>
</dbReference>
<evidence type="ECO:0000313" key="2">
    <source>
        <dbReference type="EMBL" id="RVU44831.1"/>
    </source>
</evidence>
<comment type="caution">
    <text evidence="2">The sequence shown here is derived from an EMBL/GenBank/DDBJ whole genome shotgun (WGS) entry which is preliminary data.</text>
</comment>
<name>A0ABY0CTB0_9DELT</name>
<dbReference type="Proteomes" id="UP000282926">
    <property type="component" value="Unassembled WGS sequence"/>
</dbReference>
<dbReference type="PANTHER" id="PTHR12286">
    <property type="entry name" value="SACCHAROPINE DEHYDROGENASE-LIKE OXIDOREDUCTASE"/>
    <property type="match status" value="1"/>
</dbReference>
<proteinExistence type="predicted"/>
<evidence type="ECO:0000313" key="3">
    <source>
        <dbReference type="Proteomes" id="UP000282926"/>
    </source>
</evidence>
<keyword evidence="3" id="KW-1185">Reference proteome</keyword>
<dbReference type="InterPro" id="IPR051276">
    <property type="entry name" value="Saccharopine_DH-like_oxidrdct"/>
</dbReference>
<dbReference type="SUPFAM" id="SSF51735">
    <property type="entry name" value="NAD(P)-binding Rossmann-fold domains"/>
    <property type="match status" value="1"/>
</dbReference>
<dbReference type="InterPro" id="IPR036291">
    <property type="entry name" value="NAD(P)-bd_dom_sf"/>
</dbReference>
<dbReference type="EMBL" id="SADD01000004">
    <property type="protein sequence ID" value="RVU44831.1"/>
    <property type="molecule type" value="Genomic_DNA"/>
</dbReference>
<sequence>MVSTAREFDVVVFGATGFTGRLVARYLAQHGGDRRWAVAGRNEAKLHALLAELGELASGGAAPSVVAADVGDEGSLKAMAARTRVVCTTVGPYALYGEAVVRACVEEGADYCDLTGEMDWVAEMIERYHEAARSAGVRIVHSCGFDSIPSDLGVLRLQQEAKRQWAEPAGLAKFYLWDARGGFSGGTVASAAETVERASRDAKVRERLADPYALYPAGEAPGADGGPQDGARFDRAIGAWTGPFMMARVNEKVVRRSNALRGFEYGRDFRYGEVVKLGRGVGGAVGAWSMALGLGGLVAGLALGPTRALLRRFVLPAAGEGPSEKTMEEGRFCVKVFGWKDERAMKAGDAPLVVRVEADKDPGYGATALMLSESAMLLADGEDALGDGVVRGGVLTTAAAMGSALIDRLELAGMVFEAE</sequence>
<protein>
    <submittedName>
        <fullName evidence="2">KR domain-containing protein</fullName>
    </submittedName>
</protein>
<evidence type="ECO:0000259" key="1">
    <source>
        <dbReference type="Pfam" id="PF03435"/>
    </source>
</evidence>